<evidence type="ECO:0008006" key="3">
    <source>
        <dbReference type="Google" id="ProtNLM"/>
    </source>
</evidence>
<dbReference type="Proteomes" id="UP001589568">
    <property type="component" value="Unassembled WGS sequence"/>
</dbReference>
<reference evidence="1 2" key="1">
    <citation type="submission" date="2024-09" db="EMBL/GenBank/DDBJ databases">
        <authorList>
            <person name="Sun Q."/>
            <person name="Mori K."/>
        </authorList>
    </citation>
    <scope>NUCLEOTIDE SEQUENCE [LARGE SCALE GENOMIC DNA]</scope>
    <source>
        <strain evidence="1 2">JCM 3324</strain>
    </source>
</reference>
<comment type="caution">
    <text evidence="1">The sequence shown here is derived from an EMBL/GenBank/DDBJ whole genome shotgun (WGS) entry which is preliminary data.</text>
</comment>
<name>A0ABV5NUL7_9ACTN</name>
<keyword evidence="2" id="KW-1185">Reference proteome</keyword>
<proteinExistence type="predicted"/>
<sequence length="102" mass="11183">MDVEVEITILKQRLEVLEAAASAGADEVATSGDAGAPVVVQFSQEVADELEALNVEITGLRWHMRDYHASSQAQLQQQLDDLRIGMCLLDCKLDELLKRSTA</sequence>
<organism evidence="1 2">
    <name type="scientific">Nonomuraea salmonea</name>
    <dbReference type="NCBI Taxonomy" id="46181"/>
    <lineage>
        <taxon>Bacteria</taxon>
        <taxon>Bacillati</taxon>
        <taxon>Actinomycetota</taxon>
        <taxon>Actinomycetes</taxon>
        <taxon>Streptosporangiales</taxon>
        <taxon>Streptosporangiaceae</taxon>
        <taxon>Nonomuraea</taxon>
    </lineage>
</organism>
<dbReference type="EMBL" id="JBHMCF010000036">
    <property type="protein sequence ID" value="MFB9474028.1"/>
    <property type="molecule type" value="Genomic_DNA"/>
</dbReference>
<gene>
    <name evidence="1" type="ORF">ACFFR3_31405</name>
</gene>
<accession>A0ABV5NUL7</accession>
<evidence type="ECO:0000313" key="2">
    <source>
        <dbReference type="Proteomes" id="UP001589568"/>
    </source>
</evidence>
<dbReference type="RefSeq" id="WP_379484302.1">
    <property type="nucleotide sequence ID" value="NZ_JBHMCF010000036.1"/>
</dbReference>
<protein>
    <recommendedName>
        <fullName evidence="3">PE domain-containing protein</fullName>
    </recommendedName>
</protein>
<evidence type="ECO:0000313" key="1">
    <source>
        <dbReference type="EMBL" id="MFB9474028.1"/>
    </source>
</evidence>